<proteinExistence type="predicted"/>
<dbReference type="GO" id="GO:0008273">
    <property type="term" value="F:calcium, potassium:sodium antiporter activity"/>
    <property type="evidence" value="ECO:0007669"/>
    <property type="project" value="TreeGrafter"/>
</dbReference>
<feature type="transmembrane region" description="Helical" evidence="5">
    <location>
        <begin position="275"/>
        <end position="294"/>
    </location>
</feature>
<evidence type="ECO:0000256" key="4">
    <source>
        <dbReference type="ARBA" id="ARBA00023136"/>
    </source>
</evidence>
<evidence type="ECO:0000256" key="5">
    <source>
        <dbReference type="SAM" id="Phobius"/>
    </source>
</evidence>
<sequence length="360" mass="37359">MVTSLGLMVLGLLGLVVGGEFLVRAASRLAAAAGISPLVIGLTVVAFGTSAPELAVSVQAAWSGQADMSVGNVVGSNIFNVLFILGVSALLSPLVVSSQLIRIDVPLMIVASAAVLALGWDQRIGPLEGMLLFATLIVYVGWTVLQSRREQASVQQEFQQEFDRPLGPSLGTWSLQLLLLAAGLALLTVGAQLLVNGATGIARQSGMSELLIGLLIIAPGTSLPEVATSILATVRGERDIAVGNVIGSNIFNLLCVLGLSSILAPEGIVISPTALWVDIPIMIAVAAACLPIFFTGHRISRGEGGLFLGYYLAYTTYLVLAAASPETARTFGLGVLMLAAPATFVMLLLAVVRSFRPAKD</sequence>
<accession>A0A518E1A0</accession>
<evidence type="ECO:0000256" key="3">
    <source>
        <dbReference type="ARBA" id="ARBA00022989"/>
    </source>
</evidence>
<protein>
    <submittedName>
        <fullName evidence="7">Inner membrane protein YrbG</fullName>
    </submittedName>
</protein>
<keyword evidence="4 5" id="KW-0472">Membrane</keyword>
<gene>
    <name evidence="7" type="primary">yrbG</name>
    <name evidence="7" type="ORF">Pla8534_57250</name>
</gene>
<dbReference type="Pfam" id="PF01699">
    <property type="entry name" value="Na_Ca_ex"/>
    <property type="match status" value="2"/>
</dbReference>
<dbReference type="GO" id="GO:0006874">
    <property type="term" value="P:intracellular calcium ion homeostasis"/>
    <property type="evidence" value="ECO:0007669"/>
    <property type="project" value="TreeGrafter"/>
</dbReference>
<feature type="domain" description="Sodium/calcium exchanger membrane region" evidence="6">
    <location>
        <begin position="4"/>
        <end position="143"/>
    </location>
</feature>
<dbReference type="PANTHER" id="PTHR10846">
    <property type="entry name" value="SODIUM/POTASSIUM/CALCIUM EXCHANGER"/>
    <property type="match status" value="1"/>
</dbReference>
<dbReference type="Proteomes" id="UP000317648">
    <property type="component" value="Chromosome"/>
</dbReference>
<dbReference type="InterPro" id="IPR044880">
    <property type="entry name" value="NCX_ion-bd_dom_sf"/>
</dbReference>
<evidence type="ECO:0000256" key="2">
    <source>
        <dbReference type="ARBA" id="ARBA00022692"/>
    </source>
</evidence>
<comment type="subcellular location">
    <subcellularLocation>
        <location evidence="1">Membrane</location>
        <topology evidence="1">Multi-pass membrane protein</topology>
    </subcellularLocation>
</comment>
<organism evidence="7 8">
    <name type="scientific">Lignipirellula cremea</name>
    <dbReference type="NCBI Taxonomy" id="2528010"/>
    <lineage>
        <taxon>Bacteria</taxon>
        <taxon>Pseudomonadati</taxon>
        <taxon>Planctomycetota</taxon>
        <taxon>Planctomycetia</taxon>
        <taxon>Pirellulales</taxon>
        <taxon>Pirellulaceae</taxon>
        <taxon>Lignipirellula</taxon>
    </lineage>
</organism>
<feature type="transmembrane region" description="Helical" evidence="5">
    <location>
        <begin position="331"/>
        <end position="352"/>
    </location>
</feature>
<dbReference type="AlphaFoldDB" id="A0A518E1A0"/>
<feature type="transmembrane region" description="Helical" evidence="5">
    <location>
        <begin position="103"/>
        <end position="120"/>
    </location>
</feature>
<feature type="domain" description="Sodium/calcium exchanger membrane region" evidence="6">
    <location>
        <begin position="177"/>
        <end position="319"/>
    </location>
</feature>
<dbReference type="InterPro" id="IPR004837">
    <property type="entry name" value="NaCa_Exmemb"/>
</dbReference>
<feature type="transmembrane region" description="Helical" evidence="5">
    <location>
        <begin position="306"/>
        <end position="325"/>
    </location>
</feature>
<feature type="transmembrane region" description="Helical" evidence="5">
    <location>
        <begin position="78"/>
        <end position="96"/>
    </location>
</feature>
<keyword evidence="3 5" id="KW-1133">Transmembrane helix</keyword>
<feature type="transmembrane region" description="Helical" evidence="5">
    <location>
        <begin position="166"/>
        <end position="190"/>
    </location>
</feature>
<dbReference type="KEGG" id="lcre:Pla8534_57250"/>
<keyword evidence="8" id="KW-1185">Reference proteome</keyword>
<dbReference type="GO" id="GO:0005262">
    <property type="term" value="F:calcium channel activity"/>
    <property type="evidence" value="ECO:0007669"/>
    <property type="project" value="TreeGrafter"/>
</dbReference>
<dbReference type="EMBL" id="CP036433">
    <property type="protein sequence ID" value="QDU97868.1"/>
    <property type="molecule type" value="Genomic_DNA"/>
</dbReference>
<name>A0A518E1A0_9BACT</name>
<dbReference type="OrthoDB" id="9794225at2"/>
<evidence type="ECO:0000313" key="8">
    <source>
        <dbReference type="Proteomes" id="UP000317648"/>
    </source>
</evidence>
<feature type="transmembrane region" description="Helical" evidence="5">
    <location>
        <begin position="210"/>
        <end position="234"/>
    </location>
</feature>
<feature type="transmembrane region" description="Helical" evidence="5">
    <location>
        <begin position="241"/>
        <end position="263"/>
    </location>
</feature>
<feature type="transmembrane region" description="Helical" evidence="5">
    <location>
        <begin position="6"/>
        <end position="23"/>
    </location>
</feature>
<feature type="transmembrane region" description="Helical" evidence="5">
    <location>
        <begin position="30"/>
        <end position="48"/>
    </location>
</feature>
<dbReference type="PANTHER" id="PTHR10846:SF8">
    <property type="entry name" value="INNER MEMBRANE PROTEIN YRBG"/>
    <property type="match status" value="1"/>
</dbReference>
<keyword evidence="2 5" id="KW-0812">Transmembrane</keyword>
<dbReference type="NCBIfam" id="TIGR00367">
    <property type="entry name" value="calcium/sodium antiporter"/>
    <property type="match status" value="1"/>
</dbReference>
<dbReference type="InterPro" id="IPR004481">
    <property type="entry name" value="K/Na/Ca-exchanger"/>
</dbReference>
<evidence type="ECO:0000259" key="6">
    <source>
        <dbReference type="Pfam" id="PF01699"/>
    </source>
</evidence>
<dbReference type="GO" id="GO:0005886">
    <property type="term" value="C:plasma membrane"/>
    <property type="evidence" value="ECO:0007669"/>
    <property type="project" value="TreeGrafter"/>
</dbReference>
<evidence type="ECO:0000256" key="1">
    <source>
        <dbReference type="ARBA" id="ARBA00004141"/>
    </source>
</evidence>
<feature type="transmembrane region" description="Helical" evidence="5">
    <location>
        <begin position="126"/>
        <end position="145"/>
    </location>
</feature>
<reference evidence="7 8" key="1">
    <citation type="submission" date="2019-02" db="EMBL/GenBank/DDBJ databases">
        <title>Deep-cultivation of Planctomycetes and their phenomic and genomic characterization uncovers novel biology.</title>
        <authorList>
            <person name="Wiegand S."/>
            <person name="Jogler M."/>
            <person name="Boedeker C."/>
            <person name="Pinto D."/>
            <person name="Vollmers J."/>
            <person name="Rivas-Marin E."/>
            <person name="Kohn T."/>
            <person name="Peeters S.H."/>
            <person name="Heuer A."/>
            <person name="Rast P."/>
            <person name="Oberbeckmann S."/>
            <person name="Bunk B."/>
            <person name="Jeske O."/>
            <person name="Meyerdierks A."/>
            <person name="Storesund J.E."/>
            <person name="Kallscheuer N."/>
            <person name="Luecker S."/>
            <person name="Lage O.M."/>
            <person name="Pohl T."/>
            <person name="Merkel B.J."/>
            <person name="Hornburger P."/>
            <person name="Mueller R.-W."/>
            <person name="Bruemmer F."/>
            <person name="Labrenz M."/>
            <person name="Spormann A.M."/>
            <person name="Op den Camp H."/>
            <person name="Overmann J."/>
            <person name="Amann R."/>
            <person name="Jetten M.S.M."/>
            <person name="Mascher T."/>
            <person name="Medema M.H."/>
            <person name="Devos D.P."/>
            <person name="Kaster A.-K."/>
            <person name="Ovreas L."/>
            <person name="Rohde M."/>
            <person name="Galperin M.Y."/>
            <person name="Jogler C."/>
        </authorList>
    </citation>
    <scope>NUCLEOTIDE SEQUENCE [LARGE SCALE GENOMIC DNA]</scope>
    <source>
        <strain evidence="7 8">Pla85_3_4</strain>
    </source>
</reference>
<dbReference type="Gene3D" id="1.20.1420.30">
    <property type="entry name" value="NCX, central ion-binding region"/>
    <property type="match status" value="1"/>
</dbReference>
<evidence type="ECO:0000313" key="7">
    <source>
        <dbReference type="EMBL" id="QDU97868.1"/>
    </source>
</evidence>
<dbReference type="RefSeq" id="WP_145056636.1">
    <property type="nucleotide sequence ID" value="NZ_CP036433.1"/>
</dbReference>